<dbReference type="AlphaFoldDB" id="A0AA95EUK2"/>
<accession>A0AA95EUK2</accession>
<sequence length="110" mass="11920">MVCKSKQASKRILLSIFVMLLLCIAPLTALAAQNVDASVVQEATLTMDGEKVDLEVSVRIVDGRLFLPVARLAGLFNATAKWDQDNEEVTIFSSNGDQIILGNGGTDRLR</sequence>
<evidence type="ECO:0000313" key="3">
    <source>
        <dbReference type="EMBL" id="WEK53715.1"/>
    </source>
</evidence>
<dbReference type="InterPro" id="IPR012854">
    <property type="entry name" value="Cu_amine_oxidase-like_N"/>
</dbReference>
<feature type="signal peptide" evidence="1">
    <location>
        <begin position="1"/>
        <end position="31"/>
    </location>
</feature>
<keyword evidence="1" id="KW-0732">Signal</keyword>
<evidence type="ECO:0000256" key="1">
    <source>
        <dbReference type="SAM" id="SignalP"/>
    </source>
</evidence>
<dbReference type="Pfam" id="PF07833">
    <property type="entry name" value="Cu_amine_oxidN1"/>
    <property type="match status" value="1"/>
</dbReference>
<dbReference type="InterPro" id="IPR036582">
    <property type="entry name" value="Mao_N_sf"/>
</dbReference>
<dbReference type="Proteomes" id="UP001178662">
    <property type="component" value="Chromosome"/>
</dbReference>
<organism evidence="3 4">
    <name type="scientific">Candidatus Cohnella colombiensis</name>
    <dbReference type="NCBI Taxonomy" id="3121368"/>
    <lineage>
        <taxon>Bacteria</taxon>
        <taxon>Bacillati</taxon>
        <taxon>Bacillota</taxon>
        <taxon>Bacilli</taxon>
        <taxon>Bacillales</taxon>
        <taxon>Paenibacillaceae</taxon>
        <taxon>Cohnella</taxon>
    </lineage>
</organism>
<evidence type="ECO:0000259" key="2">
    <source>
        <dbReference type="Pfam" id="PF07833"/>
    </source>
</evidence>
<reference evidence="3" key="1">
    <citation type="submission" date="2023-03" db="EMBL/GenBank/DDBJ databases">
        <title>Andean soil-derived lignocellulolytic bacterial consortium as a source of novel taxa and putative plastic-active enzymes.</title>
        <authorList>
            <person name="Diaz-Garcia L."/>
            <person name="Chuvochina M."/>
            <person name="Feuerriegel G."/>
            <person name="Bunk B."/>
            <person name="Sproer C."/>
            <person name="Streit W.R."/>
            <person name="Rodriguez L.M."/>
            <person name="Overmann J."/>
            <person name="Jimenez D.J."/>
        </authorList>
    </citation>
    <scope>NUCLEOTIDE SEQUENCE</scope>
    <source>
        <strain evidence="3">MAG 2441</strain>
    </source>
</reference>
<evidence type="ECO:0000313" key="4">
    <source>
        <dbReference type="Proteomes" id="UP001178662"/>
    </source>
</evidence>
<protein>
    <submittedName>
        <fullName evidence="3">Stalk domain-containing protein</fullName>
    </submittedName>
</protein>
<gene>
    <name evidence="3" type="ORF">P0Y55_14175</name>
</gene>
<feature type="domain" description="Copper amine oxidase-like N-terminal" evidence="2">
    <location>
        <begin position="47"/>
        <end position="100"/>
    </location>
</feature>
<dbReference type="SUPFAM" id="SSF55383">
    <property type="entry name" value="Copper amine oxidase, domain N"/>
    <property type="match status" value="1"/>
</dbReference>
<keyword evidence="4" id="KW-1185">Reference proteome</keyword>
<proteinExistence type="predicted"/>
<dbReference type="EMBL" id="CP119317">
    <property type="protein sequence ID" value="WEK53715.1"/>
    <property type="molecule type" value="Genomic_DNA"/>
</dbReference>
<name>A0AA95EUK2_9BACL</name>
<feature type="chain" id="PRO_5041698908" evidence="1">
    <location>
        <begin position="32"/>
        <end position="110"/>
    </location>
</feature>